<evidence type="ECO:0000259" key="3">
    <source>
        <dbReference type="Pfam" id="PF15619"/>
    </source>
</evidence>
<feature type="coiled-coil region" evidence="1">
    <location>
        <begin position="233"/>
        <end position="292"/>
    </location>
</feature>
<feature type="region of interest" description="Disordered" evidence="2">
    <location>
        <begin position="200"/>
        <end position="226"/>
    </location>
</feature>
<feature type="compositionally biased region" description="Polar residues" evidence="2">
    <location>
        <begin position="65"/>
        <end position="79"/>
    </location>
</feature>
<protein>
    <submittedName>
        <fullName evidence="4">Lebercilin domain-containing protein</fullName>
    </submittedName>
</protein>
<dbReference type="AlphaFoldDB" id="A0A5K3EJ66"/>
<organism evidence="4">
    <name type="scientific">Mesocestoides corti</name>
    <name type="common">Flatworm</name>
    <dbReference type="NCBI Taxonomy" id="53468"/>
    <lineage>
        <taxon>Eukaryota</taxon>
        <taxon>Metazoa</taxon>
        <taxon>Spiralia</taxon>
        <taxon>Lophotrochozoa</taxon>
        <taxon>Platyhelminthes</taxon>
        <taxon>Cestoda</taxon>
        <taxon>Eucestoda</taxon>
        <taxon>Cyclophyllidea</taxon>
        <taxon>Mesocestoididae</taxon>
        <taxon>Mesocestoides</taxon>
    </lineage>
</organism>
<feature type="region of interest" description="Disordered" evidence="2">
    <location>
        <begin position="23"/>
        <end position="96"/>
    </location>
</feature>
<sequence>MCEILHRNQGNMKESDRELDIYFNDSFESDDNVEEPEERSINNPTEPPKEHSAKQRSHRHDRKSSNNQHRPTRPSGVQQRRTRQSRKSAPKLKLGNPSEFGLEAWEISQNLIAQLRSENDQLKRELKNCRVELKTVERQCKVQSARLTKVVGREADMPGVIDRLTAEVRSLQIQLRRKHEQAETAEKKASEMEHRLLPLLDRREHKTTGSSVSGDQQMSGAASDEAGKHTQALESLQAILEEERQSHRELQRKMELMERCHRSEQGAANDQIRKLRKLSKTLQSQLDTVTQNLQEKTKLLELQNIYSQRLPKSALTHSSVPPTEGINSYNSDLGIHLDRNGVESRMPLAQFSAHVAPERCPCAERCSENHAEGALRRSYKDRRTDMTYSEELEGRCGREKHRQPRYGSNTISNMVAKIKDSKRSGLSSLFSRSCAAISTNTWGVSAKNKESPLNHSRKKKPMEVAKSTDPMTSGRTRDSAHKRQIILSKNAEIAASLGQPIPIPARRQCLAKISGGAAKQGASSPESDRDVSKMGPADSDDERLSDLQDCFNTQQKKDNPSRPSMKHWSCVKPCSKIERQNPTSRWKRIVEKRTRPLTLKSTNRVNRQHCRPPRKNVPLDAPTAN</sequence>
<proteinExistence type="predicted"/>
<feature type="region of interest" description="Disordered" evidence="2">
    <location>
        <begin position="514"/>
        <end position="544"/>
    </location>
</feature>
<dbReference type="InterPro" id="IPR028933">
    <property type="entry name" value="Lebercilin_dom"/>
</dbReference>
<feature type="compositionally biased region" description="Basic residues" evidence="2">
    <location>
        <begin position="80"/>
        <end position="90"/>
    </location>
</feature>
<accession>A0A5K3EJ66</accession>
<evidence type="ECO:0000256" key="1">
    <source>
        <dbReference type="SAM" id="Coils"/>
    </source>
</evidence>
<feature type="compositionally biased region" description="Polar residues" evidence="2">
    <location>
        <begin position="208"/>
        <end position="220"/>
    </location>
</feature>
<feature type="region of interest" description="Disordered" evidence="2">
    <location>
        <begin position="579"/>
        <end position="625"/>
    </location>
</feature>
<reference evidence="4" key="1">
    <citation type="submission" date="2019-11" db="UniProtKB">
        <authorList>
            <consortium name="WormBaseParasite"/>
        </authorList>
    </citation>
    <scope>IDENTIFICATION</scope>
</reference>
<feature type="compositionally biased region" description="Acidic residues" evidence="2">
    <location>
        <begin position="27"/>
        <end position="37"/>
    </location>
</feature>
<evidence type="ECO:0000256" key="2">
    <source>
        <dbReference type="SAM" id="MobiDB-lite"/>
    </source>
</evidence>
<feature type="domain" description="Lebercilin" evidence="3">
    <location>
        <begin position="112"/>
        <end position="298"/>
    </location>
</feature>
<evidence type="ECO:0000313" key="4">
    <source>
        <dbReference type="WBParaSite" id="MCU_000978-RB"/>
    </source>
</evidence>
<dbReference type="Pfam" id="PF15619">
    <property type="entry name" value="Lebercilin"/>
    <property type="match status" value="1"/>
</dbReference>
<feature type="coiled-coil region" evidence="1">
    <location>
        <begin position="105"/>
        <end position="195"/>
    </location>
</feature>
<feature type="region of interest" description="Disordered" evidence="2">
    <location>
        <begin position="446"/>
        <end position="480"/>
    </location>
</feature>
<name>A0A5K3EJ66_MESCO</name>
<keyword evidence="1" id="KW-0175">Coiled coil</keyword>
<dbReference type="WBParaSite" id="MCU_000978-RB">
    <property type="protein sequence ID" value="MCU_000978-RB"/>
    <property type="gene ID" value="MCU_000978"/>
</dbReference>